<dbReference type="EMBL" id="CAXDID020000028">
    <property type="protein sequence ID" value="CAL5992479.1"/>
    <property type="molecule type" value="Genomic_DNA"/>
</dbReference>
<accession>A0ABP1HEC3</accession>
<keyword evidence="3" id="KW-1185">Reference proteome</keyword>
<evidence type="ECO:0000256" key="1">
    <source>
        <dbReference type="SAM" id="Phobius"/>
    </source>
</evidence>
<evidence type="ECO:0008006" key="4">
    <source>
        <dbReference type="Google" id="ProtNLM"/>
    </source>
</evidence>
<evidence type="ECO:0000313" key="2">
    <source>
        <dbReference type="EMBL" id="CAL5992479.1"/>
    </source>
</evidence>
<comment type="caution">
    <text evidence="2">The sequence shown here is derived from an EMBL/GenBank/DDBJ whole genome shotgun (WGS) entry which is preliminary data.</text>
</comment>
<gene>
    <name evidence="2" type="ORF">HINF_LOCUS12606</name>
</gene>
<evidence type="ECO:0000313" key="3">
    <source>
        <dbReference type="Proteomes" id="UP001642409"/>
    </source>
</evidence>
<sequence length="716" mass="79381">MIIYILAQQFNNYECDWMTYGRIWDAKKKCIVQQAINLSSTNINSVQSDVQLDFSPVNVLNLFNDSNNYYIAELSNTSFLKNGLFIINSTIDLTNVAQQYVNISLFDQVNGSLSNISITGTIKIIGYDPSKIQNLVLSKIFGTVLVPQSKILQQFTKISSNVKFYVNGVLITQNSSAITLSNSFTPLTITVPVQSDQLTNLIKTSISIINIFQDITFQLEIYSSFAKTTNANAFNLMYGQSLTKYYQIVFLTNQSQKLYVYNGALVTEGTKFTQIVYSFSTKAIVLQNNSVVVCEYGNLYDAVLNQCVSACQPTSFQYQRICLSKCASNLFKYETMCYQTCPLHLGLAPDNFVHQCILCSEHGLFATEAGCLATVTNLVSFLNGYFNQCPNGLQNVSNICSIPSPCPANTYTTDYGVLKDPALYSFCADSAPDLHFDSQQNKFVLHCSGYQHLNGSCTPNIPDCRTKTGSNIIPTTSPVLQNNLCVPLCTGGTFFNSNSCQSQCDEFEYSIKEVSICYSCAGSFDGGVNWDQLSRTCAVSCQYYETAVKGLICQENCALFYIRQSDGYECVDTCGNLFELDAECVTQCPSGSDVQDKLCIVKINPILKWALVGAGAGIAVILIICAVAYHYCRKRARSQVIFQRPVTAQSGPKIQQSIQFNQIATKKPSQVLLAPPRIESSVLNIRALEQSFMETCGADDDNLMYRSRPRIKPIIK</sequence>
<keyword evidence="1" id="KW-1133">Transmembrane helix</keyword>
<feature type="transmembrane region" description="Helical" evidence="1">
    <location>
        <begin position="606"/>
        <end position="629"/>
    </location>
</feature>
<dbReference type="Proteomes" id="UP001642409">
    <property type="component" value="Unassembled WGS sequence"/>
</dbReference>
<proteinExistence type="predicted"/>
<keyword evidence="1" id="KW-0812">Transmembrane</keyword>
<organism evidence="2 3">
    <name type="scientific">Hexamita inflata</name>
    <dbReference type="NCBI Taxonomy" id="28002"/>
    <lineage>
        <taxon>Eukaryota</taxon>
        <taxon>Metamonada</taxon>
        <taxon>Diplomonadida</taxon>
        <taxon>Hexamitidae</taxon>
        <taxon>Hexamitinae</taxon>
        <taxon>Hexamita</taxon>
    </lineage>
</organism>
<reference evidence="2 3" key="1">
    <citation type="submission" date="2024-07" db="EMBL/GenBank/DDBJ databases">
        <authorList>
            <person name="Akdeniz Z."/>
        </authorList>
    </citation>
    <scope>NUCLEOTIDE SEQUENCE [LARGE SCALE GENOMIC DNA]</scope>
</reference>
<keyword evidence="1" id="KW-0472">Membrane</keyword>
<protein>
    <recommendedName>
        <fullName evidence="4">Transmembrane protein</fullName>
    </recommendedName>
</protein>
<name>A0ABP1HEC3_9EUKA</name>